<dbReference type="Proteomes" id="UP000285112">
    <property type="component" value="Unassembled WGS sequence"/>
</dbReference>
<name>A0A419HJV6_9PSEU</name>
<dbReference type="InterPro" id="IPR036195">
    <property type="entry name" value="AbfB_ABD_sf"/>
</dbReference>
<dbReference type="InterPro" id="IPR005506">
    <property type="entry name" value="DUF312_ALF"/>
</dbReference>
<feature type="chain" id="PRO_5019362451" description="Alpha-L-arabinofuranosidase B arabinose-binding domain-containing protein" evidence="1">
    <location>
        <begin position="32"/>
        <end position="688"/>
    </location>
</feature>
<feature type="signal peptide" evidence="1">
    <location>
        <begin position="1"/>
        <end position="31"/>
    </location>
</feature>
<gene>
    <name evidence="3" type="ORF">D5S19_30855</name>
</gene>
<dbReference type="AlphaFoldDB" id="A0A419HJV6"/>
<evidence type="ECO:0000259" key="2">
    <source>
        <dbReference type="Pfam" id="PF05270"/>
    </source>
</evidence>
<evidence type="ECO:0000313" key="3">
    <source>
        <dbReference type="EMBL" id="RJQ76072.1"/>
    </source>
</evidence>
<feature type="domain" description="Alpha-L-arabinofuranosidase B arabinose-binding" evidence="2">
    <location>
        <begin position="377"/>
        <end position="518"/>
    </location>
</feature>
<keyword evidence="4" id="KW-1185">Reference proteome</keyword>
<evidence type="ECO:0000313" key="4">
    <source>
        <dbReference type="Proteomes" id="UP000285112"/>
    </source>
</evidence>
<evidence type="ECO:0000256" key="1">
    <source>
        <dbReference type="SAM" id="SignalP"/>
    </source>
</evidence>
<keyword evidence="1" id="KW-0732">Signal</keyword>
<dbReference type="InterPro" id="IPR013207">
    <property type="entry name" value="LGFP"/>
</dbReference>
<dbReference type="RefSeq" id="WP_120026868.1">
    <property type="nucleotide sequence ID" value="NZ_QZFV01000152.1"/>
</dbReference>
<dbReference type="GO" id="GO:0046373">
    <property type="term" value="P:L-arabinose metabolic process"/>
    <property type="evidence" value="ECO:0007669"/>
    <property type="project" value="InterPro"/>
</dbReference>
<dbReference type="Pfam" id="PF05270">
    <property type="entry name" value="AbfB"/>
    <property type="match status" value="1"/>
</dbReference>
<accession>A0A419HJV6</accession>
<organism evidence="3 4">
    <name type="scientific">Amycolatopsis panacis</name>
    <dbReference type="NCBI Taxonomy" id="2340917"/>
    <lineage>
        <taxon>Bacteria</taxon>
        <taxon>Bacillati</taxon>
        <taxon>Actinomycetota</taxon>
        <taxon>Actinomycetes</taxon>
        <taxon>Pseudonocardiales</taxon>
        <taxon>Pseudonocardiaceae</taxon>
        <taxon>Amycolatopsis</taxon>
    </lineage>
</organism>
<dbReference type="InterPro" id="IPR007934">
    <property type="entry name" value="AbfB_ABD"/>
</dbReference>
<dbReference type="SUPFAM" id="SSF110221">
    <property type="entry name" value="AbfB domain"/>
    <property type="match status" value="1"/>
</dbReference>
<dbReference type="Pfam" id="PF03752">
    <property type="entry name" value="ALF"/>
    <property type="match status" value="1"/>
</dbReference>
<dbReference type="Pfam" id="PF08310">
    <property type="entry name" value="LGFP"/>
    <property type="match status" value="2"/>
</dbReference>
<dbReference type="EMBL" id="QZFV01000152">
    <property type="protein sequence ID" value="RJQ76072.1"/>
    <property type="molecule type" value="Genomic_DNA"/>
</dbReference>
<dbReference type="OrthoDB" id="3635032at2"/>
<dbReference type="Gene3D" id="2.80.10.50">
    <property type="match status" value="1"/>
</dbReference>
<comment type="caution">
    <text evidence="3">The sequence shown here is derived from an EMBL/GenBank/DDBJ whole genome shotgun (WGS) entry which is preliminary data.</text>
</comment>
<dbReference type="GO" id="GO:0046556">
    <property type="term" value="F:alpha-L-arabinofuranosidase activity"/>
    <property type="evidence" value="ECO:0007669"/>
    <property type="project" value="InterPro"/>
</dbReference>
<proteinExistence type="predicted"/>
<protein>
    <recommendedName>
        <fullName evidence="2">Alpha-L-arabinofuranosidase B arabinose-binding domain-containing protein</fullName>
    </recommendedName>
</protein>
<sequence length="688" mass="74304">MGKRPGLSGRVLVIVAATAVVTGLATPPVSADIAPAVPSVRALAEAPADPAVPPATRVPETTPEEKVEVVRSLGLDIDRGWLVLRDHDFVFKIFDTADPVRFPLVKEGALQAFRDGDPASTLFIRSGATELAGRDRDNYVRGQLERDQARRLKQRAAALVAMPVTDQQLDLGYRDFIYELWHFVTGYPKVKAAALAAYGASEAEQKVFLANGLLAAKRQDQTDAINADRDRDEAEKARLTARGARQNAATVVGLQTTDSMLDLADDFFIRKILDKATPGAQIAIAAQAALNSAVAADWKAFLATGIYAARDRDVVIENEKKAAENRRVAREIKARAENGGMRPRLVAAAAAALAGSDHDVEVFLQTGRYAVPTQSLEATTLGVRGAYVASNGGSTYIIRGEPGNQSTAKLTGATWTIKDGLADPNCFSLESTQFEGSYLRADGDIVKLAANDGGTPFKNDATWCSSPGKSGSGVSLESYSHRGHFLRHWGGQVYAAVSTDSGTYNASWLFNEDTTWSVADPDPEVTTPITLRWKNDDALRAKLGAPTKPEVYDAVGGGVRYRDYTGGRMYWSAATGAHAVTGPALEKYQSIGEYRWHLPITDTTPTPNVEGSFTHVQDGGSIYWSPATGAHLIYGAIRDRYAQLGWERSYLGFPATDETQAGNLRRSTFQHGIIDHDPATGQTRDYRN</sequence>
<reference evidence="3 4" key="1">
    <citation type="submission" date="2018-09" db="EMBL/GenBank/DDBJ databases">
        <title>YIM PH 21725 draft genome.</title>
        <authorList>
            <person name="Miao C."/>
        </authorList>
    </citation>
    <scope>NUCLEOTIDE SEQUENCE [LARGE SCALE GENOMIC DNA]</scope>
    <source>
        <strain evidence="4">YIM PH21725</strain>
    </source>
</reference>